<evidence type="ECO:0000313" key="6">
    <source>
        <dbReference type="EMBL" id="MDZ5033979.1"/>
    </source>
</evidence>
<dbReference type="AlphaFoldDB" id="A0AAW9J761"/>
<keyword evidence="4" id="KW-0560">Oxidoreductase</keyword>
<evidence type="ECO:0000256" key="3">
    <source>
        <dbReference type="ARBA" id="ARBA00022827"/>
    </source>
</evidence>
<gene>
    <name evidence="6" type="ORF">GNF81_14625</name>
</gene>
<accession>A0AAW9J761</accession>
<dbReference type="EMBL" id="WNVG01000122">
    <property type="protein sequence ID" value="MDZ5033979.1"/>
    <property type="molecule type" value="Genomic_DNA"/>
</dbReference>
<comment type="caution">
    <text evidence="6">The sequence shown here is derived from an EMBL/GenBank/DDBJ whole genome shotgun (WGS) entry which is preliminary data.</text>
</comment>
<dbReference type="InterPro" id="IPR027477">
    <property type="entry name" value="Succ_DH/fumarate_Rdtase_cat_sf"/>
</dbReference>
<dbReference type="InterPro" id="IPR050315">
    <property type="entry name" value="FAD-oxidoreductase_2"/>
</dbReference>
<evidence type="ECO:0000313" key="7">
    <source>
        <dbReference type="Proteomes" id="UP001289066"/>
    </source>
</evidence>
<dbReference type="SUPFAM" id="SSF51905">
    <property type="entry name" value="FAD/NAD(P)-binding domain"/>
    <property type="match status" value="1"/>
</dbReference>
<dbReference type="InterPro" id="IPR036188">
    <property type="entry name" value="FAD/NAD-bd_sf"/>
</dbReference>
<dbReference type="SUPFAM" id="SSF56425">
    <property type="entry name" value="Succinate dehydrogenase/fumarate reductase flavoprotein, catalytic domain"/>
    <property type="match status" value="1"/>
</dbReference>
<protein>
    <submittedName>
        <fullName evidence="6">FAD-binding protein</fullName>
    </submittedName>
</protein>
<evidence type="ECO:0000256" key="1">
    <source>
        <dbReference type="ARBA" id="ARBA00001974"/>
    </source>
</evidence>
<dbReference type="InterPro" id="IPR003953">
    <property type="entry name" value="FAD-dep_OxRdtase_2_FAD-bd"/>
</dbReference>
<dbReference type="Gene3D" id="3.50.50.60">
    <property type="entry name" value="FAD/NAD(P)-binding domain"/>
    <property type="match status" value="1"/>
</dbReference>
<dbReference type="Gene3D" id="3.90.700.10">
    <property type="entry name" value="Succinate dehydrogenase/fumarate reductase flavoprotein, catalytic domain"/>
    <property type="match status" value="1"/>
</dbReference>
<feature type="domain" description="FAD-dependent oxidoreductase 2 FAD-binding" evidence="5">
    <location>
        <begin position="9"/>
        <end position="370"/>
    </location>
</feature>
<dbReference type="GO" id="GO:0033765">
    <property type="term" value="F:steroid dehydrogenase activity, acting on the CH-CH group of donors"/>
    <property type="evidence" value="ECO:0007669"/>
    <property type="project" value="UniProtKB-ARBA"/>
</dbReference>
<dbReference type="PANTHER" id="PTHR43400">
    <property type="entry name" value="FUMARATE REDUCTASE"/>
    <property type="match status" value="1"/>
</dbReference>
<comment type="cofactor">
    <cofactor evidence="1">
        <name>FAD</name>
        <dbReference type="ChEBI" id="CHEBI:57692"/>
    </cofactor>
</comment>
<dbReference type="Pfam" id="PF00890">
    <property type="entry name" value="FAD_binding_2"/>
    <property type="match status" value="1"/>
</dbReference>
<sequence length="370" mass="40131">MNSLLVRKIIDESGPTVDWLQENGCELNLVDAGTGGGYEHIGKPATLHGYKEGGTVAINKLIESFKSKGGDVRFGTPANELIKDSDGKVTGVKATKPDGSTLNVNAKAVIIATGGFGGNDEMLKEYIGDSYTKGEIAQNTGDGIKMAWDAGADKYGTDVAQYFWEKFTDEENAKLAEAIGDASYILPNLSKFPNLRVNKLGQRFSDETKATLYSIHGAEISAQPEQTEYVIIDSNMLDKVKVSGTAAIEEQFGKWKDNPQSFMEFNEPNDTAMFLEEEHTPVDYAALLDKALGTGAVFKSDTLEGLAKEMGVDESKFVASVKQYNDSIKNGKDELFFSNPSRFISVDKAPYYAVKFSARNLGTLGGISIN</sequence>
<evidence type="ECO:0000256" key="4">
    <source>
        <dbReference type="ARBA" id="ARBA00023002"/>
    </source>
</evidence>
<name>A0AAW9J761_CLOPF</name>
<keyword evidence="3" id="KW-0274">FAD</keyword>
<evidence type="ECO:0000259" key="5">
    <source>
        <dbReference type="Pfam" id="PF00890"/>
    </source>
</evidence>
<reference evidence="6" key="1">
    <citation type="submission" date="2019-11" db="EMBL/GenBank/DDBJ databases">
        <title>Characterization of Clostridium perfringens isolates from swine manure treated agricultural soils.</title>
        <authorList>
            <person name="Wushke S.T."/>
        </authorList>
    </citation>
    <scope>NUCLEOTIDE SEQUENCE</scope>
    <source>
        <strain evidence="6">X15</strain>
    </source>
</reference>
<organism evidence="6 7">
    <name type="scientific">Clostridium perfringens</name>
    <dbReference type="NCBI Taxonomy" id="1502"/>
    <lineage>
        <taxon>Bacteria</taxon>
        <taxon>Bacillati</taxon>
        <taxon>Bacillota</taxon>
        <taxon>Clostridia</taxon>
        <taxon>Eubacteriales</taxon>
        <taxon>Clostridiaceae</taxon>
        <taxon>Clostridium</taxon>
    </lineage>
</organism>
<dbReference type="Proteomes" id="UP001289066">
    <property type="component" value="Unassembled WGS sequence"/>
</dbReference>
<evidence type="ECO:0000256" key="2">
    <source>
        <dbReference type="ARBA" id="ARBA00022630"/>
    </source>
</evidence>
<proteinExistence type="predicted"/>
<keyword evidence="2" id="KW-0285">Flavoprotein</keyword>
<feature type="non-terminal residue" evidence="6">
    <location>
        <position position="370"/>
    </location>
</feature>
<dbReference type="PANTHER" id="PTHR43400:SF7">
    <property type="entry name" value="FAD-DEPENDENT OXIDOREDUCTASE 2 FAD BINDING DOMAIN-CONTAINING PROTEIN"/>
    <property type="match status" value="1"/>
</dbReference>